<dbReference type="Proteomes" id="UP000252015">
    <property type="component" value="Unassembled WGS sequence"/>
</dbReference>
<accession>A0A375Z202</accession>
<feature type="region of interest" description="Disordered" evidence="1">
    <location>
        <begin position="1"/>
        <end position="42"/>
    </location>
</feature>
<proteinExistence type="predicted"/>
<sequence length="167" mass="18575">MRYNPPPNWPKPPDGWSPPPGWTPDPSWPPPPKGWRLWVDDADVPEKTKSALNRIERSSDDVEYFGDDRAWSEASEQAPPHEQLRGGSPPSGQPTLVAPEDLSAEHLGYRATIRWADERRYVIGTIAAVNADPAAINVKLAECETPVSFAREVTDSGPANPRLYVWL</sequence>
<reference evidence="2 3" key="1">
    <citation type="submission" date="2018-05" db="EMBL/GenBank/DDBJ databases">
        <authorList>
            <consortium name="IHU Genomes"/>
        </authorList>
    </citation>
    <scope>NUCLEOTIDE SEQUENCE [LARGE SCALE GENOMIC DNA]</scope>
    <source>
        <strain evidence="2 3">P7336</strain>
    </source>
</reference>
<feature type="region of interest" description="Disordered" evidence="1">
    <location>
        <begin position="67"/>
        <end position="100"/>
    </location>
</feature>
<keyword evidence="3" id="KW-1185">Reference proteome</keyword>
<evidence type="ECO:0000313" key="2">
    <source>
        <dbReference type="EMBL" id="SRX95107.1"/>
    </source>
</evidence>
<dbReference type="STRING" id="29313.BHQ16_12430"/>
<gene>
    <name evidence="2" type="ORF">MSP7336_03371</name>
</gene>
<dbReference type="EMBL" id="UEGW01000001">
    <property type="protein sequence ID" value="SRX95107.1"/>
    <property type="molecule type" value="Genomic_DNA"/>
</dbReference>
<evidence type="ECO:0000256" key="1">
    <source>
        <dbReference type="SAM" id="MobiDB-lite"/>
    </source>
</evidence>
<protein>
    <submittedName>
        <fullName evidence="2">Uncharacterized protein</fullName>
    </submittedName>
</protein>
<organism evidence="2 3">
    <name type="scientific">Mycobacterium shimoidei</name>
    <dbReference type="NCBI Taxonomy" id="29313"/>
    <lineage>
        <taxon>Bacteria</taxon>
        <taxon>Bacillati</taxon>
        <taxon>Actinomycetota</taxon>
        <taxon>Actinomycetes</taxon>
        <taxon>Mycobacteriales</taxon>
        <taxon>Mycobacteriaceae</taxon>
        <taxon>Mycobacterium</taxon>
    </lineage>
</organism>
<name>A0A375Z202_MYCSH</name>
<feature type="compositionally biased region" description="Pro residues" evidence="1">
    <location>
        <begin position="1"/>
        <end position="33"/>
    </location>
</feature>
<dbReference type="AlphaFoldDB" id="A0A375Z202"/>
<evidence type="ECO:0000313" key="3">
    <source>
        <dbReference type="Proteomes" id="UP000252015"/>
    </source>
</evidence>
<dbReference type="RefSeq" id="WP_244917483.1">
    <property type="nucleotide sequence ID" value="NZ_UEGW01000001.1"/>
</dbReference>